<dbReference type="Gene3D" id="3.30.750.90">
    <property type="match status" value="1"/>
</dbReference>
<dbReference type="CDD" id="cd11336">
    <property type="entry name" value="AmyAc_MTSase"/>
    <property type="match status" value="1"/>
</dbReference>
<evidence type="ECO:0000313" key="13">
    <source>
        <dbReference type="Proteomes" id="UP000594759"/>
    </source>
</evidence>
<evidence type="ECO:0000256" key="7">
    <source>
        <dbReference type="ARBA" id="ARBA00023277"/>
    </source>
</evidence>
<proteinExistence type="inferred from homology"/>
<evidence type="ECO:0000256" key="6">
    <source>
        <dbReference type="ARBA" id="ARBA00022679"/>
    </source>
</evidence>
<accession>A0A7S9L024</accession>
<dbReference type="NCBIfam" id="TIGR00217">
    <property type="entry name" value="malQ"/>
    <property type="match status" value="1"/>
</dbReference>
<evidence type="ECO:0000256" key="3">
    <source>
        <dbReference type="ARBA" id="ARBA00012560"/>
    </source>
</evidence>
<dbReference type="RefSeq" id="WP_196099479.1">
    <property type="nucleotide sequence ID" value="NZ_CP064939.1"/>
</dbReference>
<reference evidence="12 13" key="1">
    <citation type="submission" date="2020-11" db="EMBL/GenBank/DDBJ databases">
        <title>Pedobacter endophytica, an endophytic bacteria isolated form Carex pumila.</title>
        <authorList>
            <person name="Peng Y."/>
            <person name="Jiang L."/>
            <person name="Lee J."/>
        </authorList>
    </citation>
    <scope>NUCLEOTIDE SEQUENCE [LARGE SCALE GENOMIC DNA]</scope>
    <source>
        <strain evidence="12 13">JBR3-12</strain>
    </source>
</reference>
<evidence type="ECO:0000256" key="1">
    <source>
        <dbReference type="ARBA" id="ARBA00000439"/>
    </source>
</evidence>
<gene>
    <name evidence="12" type="primary">treY</name>
    <name evidence="12" type="ORF">IZT61_01670</name>
</gene>
<evidence type="ECO:0000256" key="9">
    <source>
        <dbReference type="ARBA" id="ARBA00031501"/>
    </source>
</evidence>
<evidence type="ECO:0000256" key="5">
    <source>
        <dbReference type="ARBA" id="ARBA00022676"/>
    </source>
</evidence>
<dbReference type="InterPro" id="IPR006047">
    <property type="entry name" value="GH13_cat_dom"/>
</dbReference>
<dbReference type="Proteomes" id="UP000594759">
    <property type="component" value="Chromosome"/>
</dbReference>
<protein>
    <recommendedName>
        <fullName evidence="4 10">4-alpha-glucanotransferase</fullName>
        <ecNumber evidence="3 10">2.4.1.25</ecNumber>
    </recommendedName>
    <alternativeName>
        <fullName evidence="8 10">Amylomaltase</fullName>
    </alternativeName>
    <alternativeName>
        <fullName evidence="9 10">Disproportionating enzyme</fullName>
    </alternativeName>
</protein>
<dbReference type="InterPro" id="IPR003385">
    <property type="entry name" value="Glyco_hydro_77"/>
</dbReference>
<dbReference type="PANTHER" id="PTHR32438:SF5">
    <property type="entry name" value="4-ALPHA-GLUCANOTRANSFERASE DPE1, CHLOROPLASTIC_AMYLOPLASTIC"/>
    <property type="match status" value="1"/>
</dbReference>
<evidence type="ECO:0000256" key="8">
    <source>
        <dbReference type="ARBA" id="ARBA00031423"/>
    </source>
</evidence>
<dbReference type="PANTHER" id="PTHR32438">
    <property type="entry name" value="4-ALPHA-GLUCANOTRANSFERASE DPE1, CHLOROPLASTIC/AMYLOPLASTIC"/>
    <property type="match status" value="1"/>
</dbReference>
<feature type="domain" description="Glycosyl hydrolase family 13 catalytic" evidence="11">
    <location>
        <begin position="5"/>
        <end position="408"/>
    </location>
</feature>
<evidence type="ECO:0000256" key="10">
    <source>
        <dbReference type="RuleBase" id="RU361207"/>
    </source>
</evidence>
<dbReference type="EMBL" id="CP064939">
    <property type="protein sequence ID" value="QPH40022.1"/>
    <property type="molecule type" value="Genomic_DNA"/>
</dbReference>
<dbReference type="EC" id="2.4.1.25" evidence="3 10"/>
<sequence>MYNPNTTYRIQFNKDFTFKSLSKIIPYLKKLGVDTIYASPIFEAVPGSTHGYDVTNPLNINPEIGTEEELFAISKTLKEAGMQWLQDIVPNHMAYHPNNAWLMDVLEKGSASEFATFFDIDFSDDQKLMVPFLGSDLDEAINDSLIEIKEIAGRYYLSYAESNWPLNESSKAELAGRKLEEVNSDKRLIKKIADEQHYRLCNWKETDSQINYRRFFTVNGLICLNIQHQDAFDRYHEYIFKLVKKGIFQGLRIDHIDGLFDPKQYLDRLYKEVGEDVYVVVEKILESDEQMPQSWRTQGSTGYDFLAMMNNLFTNKAAKSAFNKIYKKVIGKKLDPTAMIHEKKTAILFDHMQGELDNLVDLFTNLQLAEGTVPDRQLLKKAIGEMMVQMPVYRYYNYNFPLSGDALKNVKSLLKPVVENAELAPVGELLWQIFIENPVAANAEYNQRLTQFFLRCMQFTGPLMAKGVEDTLMFTYNRFVGHTEVGDAPDAFGLTVAEFHQKMVDRQQHWPLALNGSATHDTKKGEDVRARLNTLTDIPKEWEQMVTRLIALTNKLKSKDKSFAWLHDNDVYLIFQTILGTMAMPGESDEGLQDRLALYIEKALREAKKRSDWAEPNEEYELLVKDFANELLDQEAKSYQALNKFSTRIADFGIVNSLAQVLLKFTCPGVPDLYQGAELWDLSLVDPDNRRPVDYTKREEFLSQIESEKSLKKIWGERYNGKAKLWLTHKLLGVRKTHATVFEKGEYIPLKVKGKYAKNICAYIRKFNDTFLLIAVPLGMAAIAKNEELNAFDWLDTEVILPSGVPTSWQNLMAEKAGAKDFLNDGILISQIFSEIPLGLLQLKSPEDARSAGILMHISSLPSEYGIGDFGKPAYQFIDFLAAAGQQYWQILPLNPTKSTNGHSPYSSNSAMAGNYLLISPEALLHDGLLDASDLDQFKIKTTSRVDFEKAEKSKSKLLSKAYKRFSKSADHTLAEAYSTFCEQESHWLNDFALYATIKQQLKSSAWYHWPAELKTRKPDMLAKFTSEHAEEIDEIKWQQFIFYRQWLALKGYANKNSVKIIGDLPFYLDHDSVEVWANPELFSLDKGLNVKMVAGVPPDYFNDKGQLWGMPVFNWANMKATGYDWWIKRLKKNLELFDLLRLDHFRAFSSYWAVAAAEQDAVNGTWQQGPGADFFNEVKKHLGKLPFIAEDLGEITSDVEALRDEFDLPGMKVLQFAFGEDMQLSPHIPYRYPSTNAIVYSGTHDNNTVVGWYNTEIDKRTKQRIKLYTGISRNHKNIHEAMLTLAYRTNAYIAILPIQDVLGLDENARMNVPGNANGNWNWQMDDDAITAKITKYLSAQTAIYGRSR</sequence>
<dbReference type="NCBIfam" id="NF011079">
    <property type="entry name" value="PRK14508.1-2"/>
    <property type="match status" value="1"/>
</dbReference>
<dbReference type="InterPro" id="IPR012767">
    <property type="entry name" value="Trehalose_TreY"/>
</dbReference>
<dbReference type="SMART" id="SM00642">
    <property type="entry name" value="Aamy"/>
    <property type="match status" value="1"/>
</dbReference>
<dbReference type="Pfam" id="PF00128">
    <property type="entry name" value="Alpha-amylase"/>
    <property type="match status" value="1"/>
</dbReference>
<keyword evidence="5 10" id="KW-0328">Glycosyltransferase</keyword>
<comment type="similarity">
    <text evidence="2 10">Belongs to the disproportionating enzyme family.</text>
</comment>
<keyword evidence="13" id="KW-1185">Reference proteome</keyword>
<dbReference type="Gene3D" id="3.20.20.80">
    <property type="entry name" value="Glycosidases"/>
    <property type="match status" value="4"/>
</dbReference>
<name>A0A7S9L024_9SPHI</name>
<evidence type="ECO:0000256" key="4">
    <source>
        <dbReference type="ARBA" id="ARBA00020295"/>
    </source>
</evidence>
<dbReference type="NCBIfam" id="NF011080">
    <property type="entry name" value="PRK14508.1-3"/>
    <property type="match status" value="1"/>
</dbReference>
<dbReference type="NCBIfam" id="TIGR02401">
    <property type="entry name" value="trehalose_TreY"/>
    <property type="match status" value="1"/>
</dbReference>
<dbReference type="KEGG" id="pex:IZT61_01670"/>
<evidence type="ECO:0000259" key="11">
    <source>
        <dbReference type="SMART" id="SM00642"/>
    </source>
</evidence>
<organism evidence="12 13">
    <name type="scientific">Pedobacter endophyticus</name>
    <dbReference type="NCBI Taxonomy" id="2789740"/>
    <lineage>
        <taxon>Bacteria</taxon>
        <taxon>Pseudomonadati</taxon>
        <taxon>Bacteroidota</taxon>
        <taxon>Sphingobacteriia</taxon>
        <taxon>Sphingobacteriales</taxon>
        <taxon>Sphingobacteriaceae</taxon>
        <taxon>Pedobacter</taxon>
    </lineage>
</organism>
<dbReference type="SUPFAM" id="SSF51445">
    <property type="entry name" value="(Trans)glycosidases"/>
    <property type="match status" value="2"/>
</dbReference>
<dbReference type="GO" id="GO:0005975">
    <property type="term" value="P:carbohydrate metabolic process"/>
    <property type="evidence" value="ECO:0007669"/>
    <property type="project" value="InterPro"/>
</dbReference>
<dbReference type="Pfam" id="PF02446">
    <property type="entry name" value="Glyco_hydro_77"/>
    <property type="match status" value="1"/>
</dbReference>
<keyword evidence="7 10" id="KW-0119">Carbohydrate metabolism</keyword>
<comment type="catalytic activity">
    <reaction evidence="1 10">
        <text>Transfers a segment of a (1-&gt;4)-alpha-D-glucan to a new position in an acceptor, which may be glucose or a (1-&gt;4)-alpha-D-glucan.</text>
        <dbReference type="EC" id="2.4.1.25"/>
    </reaction>
</comment>
<dbReference type="InterPro" id="IPR017853">
    <property type="entry name" value="GH"/>
</dbReference>
<dbReference type="GO" id="GO:0004134">
    <property type="term" value="F:4-alpha-glucanotransferase activity"/>
    <property type="evidence" value="ECO:0007669"/>
    <property type="project" value="UniProtKB-EC"/>
</dbReference>
<evidence type="ECO:0000256" key="2">
    <source>
        <dbReference type="ARBA" id="ARBA00005684"/>
    </source>
</evidence>
<evidence type="ECO:0000313" key="12">
    <source>
        <dbReference type="EMBL" id="QPH40022.1"/>
    </source>
</evidence>
<dbReference type="Gene3D" id="3.30.1590.10">
    <property type="entry name" value="Maltooligosyl trehalose synthase, domain 2"/>
    <property type="match status" value="1"/>
</dbReference>
<keyword evidence="6 10" id="KW-0808">Transferase</keyword>